<comment type="caution">
    <text evidence="2">The sequence shown here is derived from an EMBL/GenBank/DDBJ whole genome shotgun (WGS) entry which is preliminary data.</text>
</comment>
<dbReference type="RefSeq" id="WP_087505726.1">
    <property type="nucleotide sequence ID" value="NZ_BMDX01000009.1"/>
</dbReference>
<dbReference type="AlphaFoldDB" id="A0A8J2U5D2"/>
<dbReference type="OrthoDB" id="9767435at2"/>
<protein>
    <submittedName>
        <fullName evidence="2">Polysaccharide pyruvyl transferase</fullName>
    </submittedName>
</protein>
<dbReference type="GO" id="GO:0016740">
    <property type="term" value="F:transferase activity"/>
    <property type="evidence" value="ECO:0007669"/>
    <property type="project" value="UniProtKB-KW"/>
</dbReference>
<dbReference type="EMBL" id="BMDX01000009">
    <property type="protein sequence ID" value="GGA78523.1"/>
    <property type="molecule type" value="Genomic_DNA"/>
</dbReference>
<keyword evidence="2" id="KW-0808">Transferase</keyword>
<reference evidence="3" key="1">
    <citation type="journal article" date="2019" name="Int. J. Syst. Evol. Microbiol.">
        <title>The Global Catalogue of Microorganisms (GCM) 10K type strain sequencing project: providing services to taxonomists for standard genome sequencing and annotation.</title>
        <authorList>
            <consortium name="The Broad Institute Genomics Platform"/>
            <consortium name="The Broad Institute Genome Sequencing Center for Infectious Disease"/>
            <person name="Wu L."/>
            <person name="Ma J."/>
        </authorList>
    </citation>
    <scope>NUCLEOTIDE SEQUENCE [LARGE SCALE GENOMIC DNA]</scope>
    <source>
        <strain evidence="3">CGMCC 1.10130</strain>
    </source>
</reference>
<evidence type="ECO:0000313" key="3">
    <source>
        <dbReference type="Proteomes" id="UP000619743"/>
    </source>
</evidence>
<evidence type="ECO:0000313" key="2">
    <source>
        <dbReference type="EMBL" id="GGA78523.1"/>
    </source>
</evidence>
<evidence type="ECO:0000259" key="1">
    <source>
        <dbReference type="Pfam" id="PF04230"/>
    </source>
</evidence>
<dbReference type="Pfam" id="PF04230">
    <property type="entry name" value="PS_pyruv_trans"/>
    <property type="match status" value="1"/>
</dbReference>
<feature type="domain" description="Polysaccharide pyruvyl transferase" evidence="1">
    <location>
        <begin position="32"/>
        <end position="312"/>
    </location>
</feature>
<keyword evidence="3" id="KW-1185">Reference proteome</keyword>
<accession>A0A8J2U5D2</accession>
<name>A0A8J2U5D2_9GAMM</name>
<dbReference type="InterPro" id="IPR007345">
    <property type="entry name" value="Polysacch_pyruvyl_Trfase"/>
</dbReference>
<gene>
    <name evidence="2" type="ORF">GCM10011369_20530</name>
</gene>
<dbReference type="Proteomes" id="UP000619743">
    <property type="component" value="Unassembled WGS sequence"/>
</dbReference>
<proteinExistence type="predicted"/>
<organism evidence="2 3">
    <name type="scientific">Neiella marina</name>
    <dbReference type="NCBI Taxonomy" id="508461"/>
    <lineage>
        <taxon>Bacteria</taxon>
        <taxon>Pseudomonadati</taxon>
        <taxon>Pseudomonadota</taxon>
        <taxon>Gammaproteobacteria</taxon>
        <taxon>Alteromonadales</taxon>
        <taxon>Echinimonadaceae</taxon>
        <taxon>Neiella</taxon>
    </lineage>
</organism>
<sequence>MLTKPYLTGIAGGVRNVEKYTVSELFKRAGANTGNFLFVSALRNILGQEKHIYDHQADIKYEQESFDYIAMSAANWINPDVDLTRTVDFIESTDLPCLLVGLGAQVNFGEKPPKLKKGTERFLKVVSERCKHISVRGPHTQEVLEHYGVTNTWVTGCPSIVGANLAFDPSVINVDVNIQLKDVILQGTRHDDNNKVFSDKLVDQINLSIYRTAFKRRSPLLLQSELPDIYHALGRLNNEKLIEKSKGFLEKVYNAPLNEVSPYLKESAMIFWDVDLWFNELSKFKYLIGNRIHGVVSGLLSGVPSVLLAHDYRTLELAETMNIPHVDLRDLDKFDEATIYSIIDSSDFSKFKSGFSEYKDNFIKFFEANDCKHYL</sequence>